<name>A0A7J6PE82_PEROL</name>
<feature type="compositionally biased region" description="Low complexity" evidence="1">
    <location>
        <begin position="271"/>
        <end position="303"/>
    </location>
</feature>
<sequence length="349" mass="37416">MFTSAVVLVGCLLASSTTISLADHADDVVNTLNKRFNEGRPTDDLSQAGVLMHQWDNLGAEDYDESWRPYTAQECSNASAHANCQYADRISCLLINNQVRSPGDGRIPLYTYTRGGTIEDPDNTQVTCSYSEDGGTMDRGNAGCGCHHGDDECESLGDNDSCALEGPVADLSVCWWGPDDLQKMMDNQKSVYNEVVISSSTYLEDLPQSIEAFFFIANDSLGETETRTQYGTFKAAYPDAEAPLLVLDYEAKENPFFKATNHQMYTTPKPTTAANSPTGASSSTAASATTQSGGDDESSTTTTVGNNDNGQAGASSDACSTVHHEVIVLVSALLDCQVFLKYSAAVSRS</sequence>
<dbReference type="OrthoDB" id="438007at2759"/>
<reference evidence="3 4" key="1">
    <citation type="submission" date="2020-04" db="EMBL/GenBank/DDBJ databases">
        <title>Perkinsus olseni comparative genomics.</title>
        <authorList>
            <person name="Bogema D.R."/>
        </authorList>
    </citation>
    <scope>NUCLEOTIDE SEQUENCE [LARGE SCALE GENOMIC DNA]</scope>
    <source>
        <strain evidence="3">00978-12</strain>
    </source>
</reference>
<feature type="compositionally biased region" description="Polar residues" evidence="1">
    <location>
        <begin position="304"/>
        <end position="316"/>
    </location>
</feature>
<evidence type="ECO:0000313" key="3">
    <source>
        <dbReference type="EMBL" id="KAF4694066.1"/>
    </source>
</evidence>
<dbReference type="AlphaFoldDB" id="A0A7J6PE82"/>
<feature type="compositionally biased region" description="Polar residues" evidence="1">
    <location>
        <begin position="260"/>
        <end position="270"/>
    </location>
</feature>
<proteinExistence type="predicted"/>
<evidence type="ECO:0000256" key="2">
    <source>
        <dbReference type="SAM" id="SignalP"/>
    </source>
</evidence>
<accession>A0A7J6PE82</accession>
<evidence type="ECO:0000256" key="1">
    <source>
        <dbReference type="SAM" id="MobiDB-lite"/>
    </source>
</evidence>
<organism evidence="3 4">
    <name type="scientific">Perkinsus olseni</name>
    <name type="common">Perkinsus atlanticus</name>
    <dbReference type="NCBI Taxonomy" id="32597"/>
    <lineage>
        <taxon>Eukaryota</taxon>
        <taxon>Sar</taxon>
        <taxon>Alveolata</taxon>
        <taxon>Perkinsozoa</taxon>
        <taxon>Perkinsea</taxon>
        <taxon>Perkinsida</taxon>
        <taxon>Perkinsidae</taxon>
        <taxon>Perkinsus</taxon>
    </lineage>
</organism>
<dbReference type="EMBL" id="JABANP010000037">
    <property type="protein sequence ID" value="KAF4694066.1"/>
    <property type="molecule type" value="Genomic_DNA"/>
</dbReference>
<comment type="caution">
    <text evidence="3">The sequence shown here is derived from an EMBL/GenBank/DDBJ whole genome shotgun (WGS) entry which is preliminary data.</text>
</comment>
<evidence type="ECO:0000313" key="4">
    <source>
        <dbReference type="Proteomes" id="UP000541610"/>
    </source>
</evidence>
<keyword evidence="2" id="KW-0732">Signal</keyword>
<gene>
    <name evidence="3" type="ORF">FOZ60_009181</name>
</gene>
<feature type="signal peptide" evidence="2">
    <location>
        <begin position="1"/>
        <end position="22"/>
    </location>
</feature>
<feature type="chain" id="PRO_5029811808" evidence="2">
    <location>
        <begin position="23"/>
        <end position="349"/>
    </location>
</feature>
<dbReference type="Proteomes" id="UP000541610">
    <property type="component" value="Unassembled WGS sequence"/>
</dbReference>
<feature type="region of interest" description="Disordered" evidence="1">
    <location>
        <begin position="260"/>
        <end position="316"/>
    </location>
</feature>
<protein>
    <submittedName>
        <fullName evidence="3">Uncharacterized protein</fullName>
    </submittedName>
</protein>